<gene>
    <name evidence="3" type="ORF">A3E39_01215</name>
</gene>
<comment type="similarity">
    <text evidence="1">Belongs to the short-chain dehydrogenases/reductases (SDR) family.</text>
</comment>
<dbReference type="PANTHER" id="PTHR43669:SF3">
    <property type="entry name" value="ALCOHOL DEHYDROGENASE, PUTATIVE (AFU_ORTHOLOGUE AFUA_3G03445)-RELATED"/>
    <property type="match status" value="1"/>
</dbReference>
<evidence type="ECO:0000256" key="1">
    <source>
        <dbReference type="ARBA" id="ARBA00006484"/>
    </source>
</evidence>
<name>A0A1F7UKE8_9BACT</name>
<evidence type="ECO:0000313" key="4">
    <source>
        <dbReference type="Proteomes" id="UP000176603"/>
    </source>
</evidence>
<dbReference type="Gene3D" id="3.40.50.720">
    <property type="entry name" value="NAD(P)-binding Rossmann-like Domain"/>
    <property type="match status" value="1"/>
</dbReference>
<proteinExistence type="inferred from homology"/>
<accession>A0A1F7UKE8</accession>
<dbReference type="InterPro" id="IPR036291">
    <property type="entry name" value="NAD(P)-bd_dom_sf"/>
</dbReference>
<evidence type="ECO:0000256" key="2">
    <source>
        <dbReference type="ARBA" id="ARBA00023002"/>
    </source>
</evidence>
<evidence type="ECO:0000313" key="3">
    <source>
        <dbReference type="EMBL" id="OGL78763.1"/>
    </source>
</evidence>
<dbReference type="PRINTS" id="PR00081">
    <property type="entry name" value="GDHRDH"/>
</dbReference>
<keyword evidence="2" id="KW-0560">Oxidoreductase</keyword>
<reference evidence="3 4" key="1">
    <citation type="journal article" date="2016" name="Nat. Commun.">
        <title>Thousands of microbial genomes shed light on interconnected biogeochemical processes in an aquifer system.</title>
        <authorList>
            <person name="Anantharaman K."/>
            <person name="Brown C.T."/>
            <person name="Hug L.A."/>
            <person name="Sharon I."/>
            <person name="Castelle C.J."/>
            <person name="Probst A.J."/>
            <person name="Thomas B.C."/>
            <person name="Singh A."/>
            <person name="Wilkins M.J."/>
            <person name="Karaoz U."/>
            <person name="Brodie E.L."/>
            <person name="Williams K.H."/>
            <person name="Hubbard S.S."/>
            <person name="Banfield J.F."/>
        </authorList>
    </citation>
    <scope>NUCLEOTIDE SEQUENCE [LARGE SCALE GENOMIC DNA]</scope>
</reference>
<organism evidence="3 4">
    <name type="scientific">Candidatus Uhrbacteria bacterium RIFCSPHIGHO2_12_FULL_60_25</name>
    <dbReference type="NCBI Taxonomy" id="1802399"/>
    <lineage>
        <taxon>Bacteria</taxon>
        <taxon>Candidatus Uhriibacteriota</taxon>
    </lineage>
</organism>
<dbReference type="PANTHER" id="PTHR43669">
    <property type="entry name" value="5-KETO-D-GLUCONATE 5-REDUCTASE"/>
    <property type="match status" value="1"/>
</dbReference>
<dbReference type="SUPFAM" id="SSF51735">
    <property type="entry name" value="NAD(P)-binding Rossmann-fold domains"/>
    <property type="match status" value="1"/>
</dbReference>
<dbReference type="AlphaFoldDB" id="A0A1F7UKE8"/>
<protein>
    <recommendedName>
        <fullName evidence="5">Short-chain dehydrogenase</fullName>
    </recommendedName>
</protein>
<dbReference type="EMBL" id="MGEH01000024">
    <property type="protein sequence ID" value="OGL78763.1"/>
    <property type="molecule type" value="Genomic_DNA"/>
</dbReference>
<dbReference type="STRING" id="1802399.A3E39_01215"/>
<comment type="caution">
    <text evidence="3">The sequence shown here is derived from an EMBL/GenBank/DDBJ whole genome shotgun (WGS) entry which is preliminary data.</text>
</comment>
<sequence length="234" mass="25880">MTRNALFIGGTKGLGHALSQLAIADLCDVSIAGRTAHKCDLVREGRAMPFIVDLESEDMRPWVSMVQYDVIVWAAGIYQDGAFTTLTPNQVMKCCRNHLVGPIALLTALFRSNKESARPCHLVVIGSSSAYRVRTDESLYGALKAAKAQLARNLGKELPRDLPGSKVLLANPGGMATPFWDGRDRDVSSFMDPKDVARVIWDEVRRQDTPFLEIQVIRQADRSPKVEYGPRLPE</sequence>
<dbReference type="CDD" id="cd05233">
    <property type="entry name" value="SDR_c"/>
    <property type="match status" value="1"/>
</dbReference>
<dbReference type="GO" id="GO:0016491">
    <property type="term" value="F:oxidoreductase activity"/>
    <property type="evidence" value="ECO:0007669"/>
    <property type="project" value="UniProtKB-KW"/>
</dbReference>
<dbReference type="Pfam" id="PF00106">
    <property type="entry name" value="adh_short"/>
    <property type="match status" value="1"/>
</dbReference>
<dbReference type="InterPro" id="IPR002347">
    <property type="entry name" value="SDR_fam"/>
</dbReference>
<evidence type="ECO:0008006" key="5">
    <source>
        <dbReference type="Google" id="ProtNLM"/>
    </source>
</evidence>
<dbReference type="Proteomes" id="UP000176603">
    <property type="component" value="Unassembled WGS sequence"/>
</dbReference>